<evidence type="ECO:0000256" key="4">
    <source>
        <dbReference type="ARBA" id="ARBA00035255"/>
    </source>
</evidence>
<organism evidence="9 10">
    <name type="scientific">Candidatus Uhrbacteria bacterium GW2011_GWC2_53_7</name>
    <dbReference type="NCBI Taxonomy" id="1618986"/>
    <lineage>
        <taxon>Bacteria</taxon>
        <taxon>Candidatus Uhriibacteriota</taxon>
    </lineage>
</organism>
<dbReference type="PROSITE" id="PS50881">
    <property type="entry name" value="S5_DSRBD"/>
    <property type="match status" value="1"/>
</dbReference>
<protein>
    <recommendedName>
        <fullName evidence="4">Small ribosomal subunit protein uS5</fullName>
    </recommendedName>
    <alternativeName>
        <fullName evidence="5">30S ribosomal protein S5</fullName>
    </alternativeName>
</protein>
<dbReference type="Gene3D" id="3.30.230.10">
    <property type="match status" value="1"/>
</dbReference>
<reference evidence="9 10" key="1">
    <citation type="journal article" date="2015" name="Nature">
        <title>rRNA introns, odd ribosomes, and small enigmatic genomes across a large radiation of phyla.</title>
        <authorList>
            <person name="Brown C.T."/>
            <person name="Hug L.A."/>
            <person name="Thomas B.C."/>
            <person name="Sharon I."/>
            <person name="Castelle C.J."/>
            <person name="Singh A."/>
            <person name="Wilkins M.J."/>
            <person name="Williams K.H."/>
            <person name="Banfield J.F."/>
        </authorList>
    </citation>
    <scope>NUCLEOTIDE SEQUENCE [LARGE SCALE GENOMIC DNA]</scope>
</reference>
<dbReference type="Pfam" id="PF00333">
    <property type="entry name" value="Ribosomal_S5"/>
    <property type="match status" value="1"/>
</dbReference>
<evidence type="ECO:0000256" key="2">
    <source>
        <dbReference type="ARBA" id="ARBA00022980"/>
    </source>
</evidence>
<comment type="caution">
    <text evidence="9">The sequence shown here is derived from an EMBL/GenBank/DDBJ whole genome shotgun (WGS) entry which is preliminary data.</text>
</comment>
<accession>A0A0G1Y1W4</accession>
<evidence type="ECO:0000256" key="6">
    <source>
        <dbReference type="PROSITE-ProRule" id="PRU00268"/>
    </source>
</evidence>
<dbReference type="InterPro" id="IPR000851">
    <property type="entry name" value="Ribosomal_uS5"/>
</dbReference>
<dbReference type="GO" id="GO:0003735">
    <property type="term" value="F:structural constituent of ribosome"/>
    <property type="evidence" value="ECO:0007669"/>
    <property type="project" value="UniProtKB-UniRule"/>
</dbReference>
<dbReference type="InterPro" id="IPR005324">
    <property type="entry name" value="Ribosomal_uS5_C"/>
</dbReference>
<dbReference type="InterPro" id="IPR014721">
    <property type="entry name" value="Ribsml_uS5_D2-typ_fold_subgr"/>
</dbReference>
<dbReference type="AlphaFoldDB" id="A0A0G1Y1W4"/>
<evidence type="ECO:0000313" key="9">
    <source>
        <dbReference type="EMBL" id="KKW37115.1"/>
    </source>
</evidence>
<dbReference type="InterPro" id="IPR013810">
    <property type="entry name" value="Ribosomal_uS5_N"/>
</dbReference>
<dbReference type="GO" id="GO:0003723">
    <property type="term" value="F:RNA binding"/>
    <property type="evidence" value="ECO:0007669"/>
    <property type="project" value="InterPro"/>
</dbReference>
<name>A0A0G1Y1W4_9BACT</name>
<dbReference type="GO" id="GO:0005737">
    <property type="term" value="C:cytoplasm"/>
    <property type="evidence" value="ECO:0007669"/>
    <property type="project" value="UniProtKB-ARBA"/>
</dbReference>
<dbReference type="FunFam" id="3.30.230.10:FF:000002">
    <property type="entry name" value="30S ribosomal protein S5"/>
    <property type="match status" value="1"/>
</dbReference>
<evidence type="ECO:0000259" key="8">
    <source>
        <dbReference type="PROSITE" id="PS50881"/>
    </source>
</evidence>
<dbReference type="GO" id="GO:1990904">
    <property type="term" value="C:ribonucleoprotein complex"/>
    <property type="evidence" value="ECO:0007669"/>
    <property type="project" value="UniProtKB-UniRule"/>
</dbReference>
<dbReference type="SUPFAM" id="SSF54768">
    <property type="entry name" value="dsRNA-binding domain-like"/>
    <property type="match status" value="1"/>
</dbReference>
<evidence type="ECO:0000256" key="3">
    <source>
        <dbReference type="ARBA" id="ARBA00023274"/>
    </source>
</evidence>
<dbReference type="InterPro" id="IPR020568">
    <property type="entry name" value="Ribosomal_Su5_D2-typ_SF"/>
</dbReference>
<dbReference type="GO" id="GO:0006412">
    <property type="term" value="P:translation"/>
    <property type="evidence" value="ECO:0007669"/>
    <property type="project" value="InterPro"/>
</dbReference>
<dbReference type="Gene3D" id="3.30.160.20">
    <property type="match status" value="1"/>
</dbReference>
<evidence type="ECO:0000256" key="1">
    <source>
        <dbReference type="ARBA" id="ARBA00008945"/>
    </source>
</evidence>
<evidence type="ECO:0000256" key="7">
    <source>
        <dbReference type="RuleBase" id="RU003823"/>
    </source>
</evidence>
<dbReference type="Proteomes" id="UP000033865">
    <property type="component" value="Unassembled WGS sequence"/>
</dbReference>
<dbReference type="GO" id="GO:0005840">
    <property type="term" value="C:ribosome"/>
    <property type="evidence" value="ECO:0007669"/>
    <property type="project" value="UniProtKB-KW"/>
</dbReference>
<sequence>MRFRATVVVGDHKGRVGVGTAKGLDVAAAVEKAYTQAKRRVVTVPLKNGTIPHAVSARYGSASVLLKPAPVGTGLKSGGAVRIVLELAGVPNVVSKILNSKNKINIARATMEGIEALRRSL</sequence>
<dbReference type="PANTHER" id="PTHR48277:SF1">
    <property type="entry name" value="MITOCHONDRIAL RIBOSOMAL PROTEIN S5"/>
    <property type="match status" value="1"/>
</dbReference>
<comment type="similarity">
    <text evidence="1 7">Belongs to the universal ribosomal protein uS5 family.</text>
</comment>
<keyword evidence="3 6" id="KW-0687">Ribonucleoprotein</keyword>
<dbReference type="Pfam" id="PF03719">
    <property type="entry name" value="Ribosomal_S5_C"/>
    <property type="match status" value="1"/>
</dbReference>
<feature type="domain" description="S5 DRBM" evidence="8">
    <location>
        <begin position="1"/>
        <end position="44"/>
    </location>
</feature>
<evidence type="ECO:0000313" key="10">
    <source>
        <dbReference type="Proteomes" id="UP000033865"/>
    </source>
</evidence>
<proteinExistence type="inferred from homology"/>
<evidence type="ECO:0000256" key="5">
    <source>
        <dbReference type="ARBA" id="ARBA00035519"/>
    </source>
</evidence>
<dbReference type="EMBL" id="LCRN01000001">
    <property type="protein sequence ID" value="KKW37115.1"/>
    <property type="molecule type" value="Genomic_DNA"/>
</dbReference>
<dbReference type="SUPFAM" id="SSF54211">
    <property type="entry name" value="Ribosomal protein S5 domain 2-like"/>
    <property type="match status" value="1"/>
</dbReference>
<gene>
    <name evidence="9" type="ORF">UY82_C0001G0020</name>
</gene>
<keyword evidence="2 6" id="KW-0689">Ribosomal protein</keyword>
<dbReference type="PANTHER" id="PTHR48277">
    <property type="entry name" value="MITOCHONDRIAL RIBOSOMAL PROTEIN S5"/>
    <property type="match status" value="1"/>
</dbReference>